<dbReference type="InterPro" id="IPR027434">
    <property type="entry name" value="Homing_endonucl"/>
</dbReference>
<evidence type="ECO:0008006" key="3">
    <source>
        <dbReference type="Google" id="ProtNLM"/>
    </source>
</evidence>
<name>A0A2T0UWL4_9ACTN</name>
<dbReference type="Proteomes" id="UP000238176">
    <property type="component" value="Unassembled WGS sequence"/>
</dbReference>
<dbReference type="EMBL" id="PVTJ01000001">
    <property type="protein sequence ID" value="PRY62238.1"/>
    <property type="molecule type" value="Genomic_DNA"/>
</dbReference>
<dbReference type="RefSeq" id="WP_146147947.1">
    <property type="nucleotide sequence ID" value="NZ_PVTJ01000001.1"/>
</dbReference>
<reference evidence="1 2" key="1">
    <citation type="submission" date="2018-03" db="EMBL/GenBank/DDBJ databases">
        <title>Genomic Encyclopedia of Type Strains, Phase III (KMG-III): the genomes of soil and plant-associated and newly described type strains.</title>
        <authorList>
            <person name="Whitman W."/>
        </authorList>
    </citation>
    <scope>NUCLEOTIDE SEQUENCE [LARGE SCALE GENOMIC DNA]</scope>
    <source>
        <strain evidence="1 2">CGMCC 4.7067</strain>
    </source>
</reference>
<dbReference type="AlphaFoldDB" id="A0A2T0UWL4"/>
<gene>
    <name evidence="1" type="ORF">B0I28_101566</name>
</gene>
<dbReference type="SUPFAM" id="SSF55608">
    <property type="entry name" value="Homing endonucleases"/>
    <property type="match status" value="1"/>
</dbReference>
<evidence type="ECO:0000313" key="1">
    <source>
        <dbReference type="EMBL" id="PRY62238.1"/>
    </source>
</evidence>
<comment type="caution">
    <text evidence="1">The sequence shown here is derived from an EMBL/GenBank/DDBJ whole genome shotgun (WGS) entry which is preliminary data.</text>
</comment>
<dbReference type="Gene3D" id="3.10.28.10">
    <property type="entry name" value="Homing endonucleases"/>
    <property type="match status" value="1"/>
</dbReference>
<dbReference type="OrthoDB" id="3368368at2"/>
<protein>
    <recommendedName>
        <fullName evidence="3">LAGLIDADG DNA endonuclease family protein</fullName>
    </recommendedName>
</protein>
<keyword evidence="2" id="KW-1185">Reference proteome</keyword>
<accession>A0A2T0UWL4</accession>
<organism evidence="1 2">
    <name type="scientific">Glycomyces artemisiae</name>
    <dbReference type="NCBI Taxonomy" id="1076443"/>
    <lineage>
        <taxon>Bacteria</taxon>
        <taxon>Bacillati</taxon>
        <taxon>Actinomycetota</taxon>
        <taxon>Actinomycetes</taxon>
        <taxon>Glycomycetales</taxon>
        <taxon>Glycomycetaceae</taxon>
        <taxon>Glycomyces</taxon>
    </lineage>
</organism>
<sequence length="270" mass="29193">MFDLTKPEIAYLIGLLQTDGSHHGSLDGKGKVVLELSARDESVLPRLASVLPCYSSIRRRTRDTNFSERYESVALSFFDQEVRRALAATGVPPGRKSRTVAPPPPPIAAADYVRGLLDGDGSVGFTGKGEPFVSLVTASEPLAAFFCDVVQEVCGVTRTARPNRRDGVANIMVLNGAAAKLAAWVWNPPEAIGIDRKREAAIQVAAWTPDPAKAGRYGVARKRWTPEEDRIVLSCTQSEAAALLGRTLQSVSLRKWRLRNGSAGQPKTAQ</sequence>
<evidence type="ECO:0000313" key="2">
    <source>
        <dbReference type="Proteomes" id="UP000238176"/>
    </source>
</evidence>
<proteinExistence type="predicted"/>